<feature type="transmembrane region" description="Helical" evidence="2">
    <location>
        <begin position="421"/>
        <end position="438"/>
    </location>
</feature>
<feature type="transmembrane region" description="Helical" evidence="2">
    <location>
        <begin position="348"/>
        <end position="368"/>
    </location>
</feature>
<sequence length="662" mass="71774">MRVVLLLSGLCLVSCQEPWPSDSIGERTVERISAGKRAGKFIACTVCEHVVQSALPKTSEVDDLRKILASEEFVEHLGDAKTTCGMKRLATLFKRLKLEVAALPDGTAELRATKSHSEPFYEEINKSELAFHWKSFAVEHACLEVFRQDADSVHSAMMKEFDKLVADTPTEEQMGSYGQMSAEPSAPPAPLPTPPLGSPDQLKPQRRQGSLPVSGAVTRKGSLNSFDLPGSAPYGDVVLCKPGMYKTLAASFFASLFMVAGLMAWSVAEAGIPGVPRTDWFVACFRCFGWFCIYFLPVHIIGISNIRGFAVFGHAPGNTSLVCCKTALGPVLVSDFAQKHGQGVLRGFLASCFGHGVGLSIYVLGICIRMEDPYQHCGFILIYGVGHVVVIVLSEIIGALFAPQLDPAVKSYAAGMGPATFGFILVGFFLGTTAYSLAKRVVGAWLGIFMPILLSIYELVATAIIARVFSQQFVTNKPVRELYVHSNQGITVSLGVALAHAMAEGARLKLIVVDIAHESTTEFDFILPISCGMLWNIIARVGGIDRMLAILTCGRRTPTQCSLLLQEVKYCMGYTRFFAVGAIALTRLLNWHPILPPGKDGIGLALGSLFVAEVIEDILSWVLARLGWRVHPEAPNVSDEELTSLVTRQLQDACASKSSSFF</sequence>
<keyword evidence="2" id="KW-0472">Membrane</keyword>
<evidence type="ECO:0000313" key="4">
    <source>
        <dbReference type="EMBL" id="CAE7438069.1"/>
    </source>
</evidence>
<feature type="transmembrane region" description="Helical" evidence="2">
    <location>
        <begin position="248"/>
        <end position="268"/>
    </location>
</feature>
<keyword evidence="2" id="KW-0812">Transmembrane</keyword>
<feature type="region of interest" description="Disordered" evidence="1">
    <location>
        <begin position="169"/>
        <end position="218"/>
    </location>
</feature>
<accession>A0A812RGD7</accession>
<evidence type="ECO:0000256" key="3">
    <source>
        <dbReference type="SAM" id="SignalP"/>
    </source>
</evidence>
<feature type="signal peptide" evidence="3">
    <location>
        <begin position="1"/>
        <end position="15"/>
    </location>
</feature>
<feature type="chain" id="PRO_5032669825" evidence="3">
    <location>
        <begin position="16"/>
        <end position="662"/>
    </location>
</feature>
<feature type="transmembrane region" description="Helical" evidence="2">
    <location>
        <begin position="445"/>
        <end position="469"/>
    </location>
</feature>
<evidence type="ECO:0000256" key="2">
    <source>
        <dbReference type="SAM" id="Phobius"/>
    </source>
</evidence>
<organism evidence="4 5">
    <name type="scientific">Symbiodinium necroappetens</name>
    <dbReference type="NCBI Taxonomy" id="1628268"/>
    <lineage>
        <taxon>Eukaryota</taxon>
        <taxon>Sar</taxon>
        <taxon>Alveolata</taxon>
        <taxon>Dinophyceae</taxon>
        <taxon>Suessiales</taxon>
        <taxon>Symbiodiniaceae</taxon>
        <taxon>Symbiodinium</taxon>
    </lineage>
</organism>
<protein>
    <submittedName>
        <fullName evidence="4">Uncharacterized protein</fullName>
    </submittedName>
</protein>
<feature type="compositionally biased region" description="Pro residues" evidence="1">
    <location>
        <begin position="185"/>
        <end position="197"/>
    </location>
</feature>
<feature type="transmembrane region" description="Helical" evidence="2">
    <location>
        <begin position="380"/>
        <end position="401"/>
    </location>
</feature>
<dbReference type="Proteomes" id="UP000601435">
    <property type="component" value="Unassembled WGS sequence"/>
</dbReference>
<feature type="transmembrane region" description="Helical" evidence="2">
    <location>
        <begin position="280"/>
        <end position="303"/>
    </location>
</feature>
<reference evidence="4" key="1">
    <citation type="submission" date="2021-02" db="EMBL/GenBank/DDBJ databases">
        <authorList>
            <person name="Dougan E. K."/>
            <person name="Rhodes N."/>
            <person name="Thang M."/>
            <person name="Chan C."/>
        </authorList>
    </citation>
    <scope>NUCLEOTIDE SEQUENCE</scope>
</reference>
<keyword evidence="2" id="KW-1133">Transmembrane helix</keyword>
<name>A0A812RGD7_9DINO</name>
<dbReference type="OrthoDB" id="441389at2759"/>
<comment type="caution">
    <text evidence="4">The sequence shown here is derived from an EMBL/GenBank/DDBJ whole genome shotgun (WGS) entry which is preliminary data.</text>
</comment>
<keyword evidence="3" id="KW-0732">Signal</keyword>
<evidence type="ECO:0000313" key="5">
    <source>
        <dbReference type="Proteomes" id="UP000601435"/>
    </source>
</evidence>
<keyword evidence="5" id="KW-1185">Reference proteome</keyword>
<dbReference type="EMBL" id="CAJNJA010019076">
    <property type="protein sequence ID" value="CAE7438069.1"/>
    <property type="molecule type" value="Genomic_DNA"/>
</dbReference>
<evidence type="ECO:0000256" key="1">
    <source>
        <dbReference type="SAM" id="MobiDB-lite"/>
    </source>
</evidence>
<dbReference type="AlphaFoldDB" id="A0A812RGD7"/>
<gene>
    <name evidence="4" type="ORF">SNEC2469_LOCUS12046</name>
</gene>
<proteinExistence type="predicted"/>